<dbReference type="InterPro" id="IPR036259">
    <property type="entry name" value="MFS_trans_sf"/>
</dbReference>
<keyword evidence="2" id="KW-1133">Transmembrane helix</keyword>
<name>A0A7S2MNG5_9DINO</name>
<accession>A0A7S2MNG5</accession>
<feature type="region of interest" description="Disordered" evidence="1">
    <location>
        <begin position="552"/>
        <end position="595"/>
    </location>
</feature>
<feature type="transmembrane region" description="Helical" evidence="2">
    <location>
        <begin position="358"/>
        <end position="377"/>
    </location>
</feature>
<feature type="transmembrane region" description="Helical" evidence="2">
    <location>
        <begin position="34"/>
        <end position="58"/>
    </location>
</feature>
<feature type="transmembrane region" description="Helical" evidence="2">
    <location>
        <begin position="170"/>
        <end position="191"/>
    </location>
</feature>
<evidence type="ECO:0000256" key="1">
    <source>
        <dbReference type="SAM" id="MobiDB-lite"/>
    </source>
</evidence>
<reference evidence="3" key="1">
    <citation type="submission" date="2021-01" db="EMBL/GenBank/DDBJ databases">
        <authorList>
            <person name="Corre E."/>
            <person name="Pelletier E."/>
            <person name="Niang G."/>
            <person name="Scheremetjew M."/>
            <person name="Finn R."/>
            <person name="Kale V."/>
            <person name="Holt S."/>
            <person name="Cochrane G."/>
            <person name="Meng A."/>
            <person name="Brown T."/>
            <person name="Cohen L."/>
        </authorList>
    </citation>
    <scope>NUCLEOTIDE SEQUENCE</scope>
    <source>
        <strain evidence="3">RCC3387</strain>
    </source>
</reference>
<keyword evidence="2" id="KW-0812">Transmembrane</keyword>
<gene>
    <name evidence="3" type="ORF">BRAN1462_LOCUS2922</name>
</gene>
<feature type="transmembrane region" description="Helical" evidence="2">
    <location>
        <begin position="473"/>
        <end position="493"/>
    </location>
</feature>
<feature type="transmembrane region" description="Helical" evidence="2">
    <location>
        <begin position="111"/>
        <end position="129"/>
    </location>
</feature>
<dbReference type="EMBL" id="HBGW01004377">
    <property type="protein sequence ID" value="CAD9493546.1"/>
    <property type="molecule type" value="Transcribed_RNA"/>
</dbReference>
<organism evidence="3">
    <name type="scientific">Zooxanthella nutricula</name>
    <dbReference type="NCBI Taxonomy" id="1333877"/>
    <lineage>
        <taxon>Eukaryota</taxon>
        <taxon>Sar</taxon>
        <taxon>Alveolata</taxon>
        <taxon>Dinophyceae</taxon>
        <taxon>Peridiniales</taxon>
        <taxon>Peridiniales incertae sedis</taxon>
        <taxon>Zooxanthella</taxon>
    </lineage>
</organism>
<feature type="transmembrane region" description="Helical" evidence="2">
    <location>
        <begin position="421"/>
        <end position="440"/>
    </location>
</feature>
<feature type="transmembrane region" description="Helical" evidence="2">
    <location>
        <begin position="505"/>
        <end position="525"/>
    </location>
</feature>
<dbReference type="SUPFAM" id="SSF103473">
    <property type="entry name" value="MFS general substrate transporter"/>
    <property type="match status" value="1"/>
</dbReference>
<evidence type="ECO:0000313" key="3">
    <source>
        <dbReference type="EMBL" id="CAD9493546.1"/>
    </source>
</evidence>
<protein>
    <submittedName>
        <fullName evidence="3">Uncharacterized protein</fullName>
    </submittedName>
</protein>
<feature type="transmembrane region" description="Helical" evidence="2">
    <location>
        <begin position="389"/>
        <end position="409"/>
    </location>
</feature>
<feature type="transmembrane region" description="Helical" evidence="2">
    <location>
        <begin position="78"/>
        <end position="99"/>
    </location>
</feature>
<feature type="transmembrane region" description="Helical" evidence="2">
    <location>
        <begin position="446"/>
        <end position="466"/>
    </location>
</feature>
<proteinExistence type="predicted"/>
<sequence>MRGGLRGSLRGVPVSICFHRNVMVAFWPKGGCRLALASEVSFMVLTFVIGMLYTYGLLMSYPLYVKLVTSKGQEAVRPAAAGVLLTIGKLASLVLHAAGSRLGGGLRWMQGMMLVLFAVSAAGLALAASPHVSGIAVLAGVSTLNLVSSRVLAGTLFLVPSEERTRRRTFIYDAACQAGCLWTSVVMALLQQPLVRSSWGLCVVVLNLPLVVTIVAWLCIQPGSFFSPSSMSTADIERESKVPALSSVSPRLGISRVCSSLVEDESIDSSTSMGASLASVLPGLGRARMCSASFDDESIDSSVATPAESAHTNLNTERGPPPCLVKKGSHCSTSSTLAGCWRSSPWANARVRVIAVTWWLNWWGFNFFTYSIFPTLIAERGPPLEMVGLMYIAEGFCATIFMSFLMPFLKTNLFKKFFGSVWVLIAIPVLAICTVGRVHWAGYFVSVLGLDIACAVNNITLGVVLLRCVPWRSIASFYAQAGAVGGFICALSYNQLSLHQVFGSWPLVVLVGHGVPMVGALLVYATHRQALADISALLEVPVQSPARALEGRAGEPLGDASPSTPSAALELSWSPPLSNDTLPALPGQADERSGF</sequence>
<feature type="transmembrane region" description="Helical" evidence="2">
    <location>
        <begin position="135"/>
        <end position="158"/>
    </location>
</feature>
<keyword evidence="2" id="KW-0472">Membrane</keyword>
<feature type="transmembrane region" description="Helical" evidence="2">
    <location>
        <begin position="197"/>
        <end position="220"/>
    </location>
</feature>
<evidence type="ECO:0000256" key="2">
    <source>
        <dbReference type="SAM" id="Phobius"/>
    </source>
</evidence>
<dbReference type="AlphaFoldDB" id="A0A7S2MNG5"/>